<reference evidence="2 3" key="1">
    <citation type="journal article" date="2022" name="Nat. Ecol. Evol.">
        <title>A masculinizing supergene underlies an exaggerated male reproductive morph in a spider.</title>
        <authorList>
            <person name="Hendrickx F."/>
            <person name="De Corte Z."/>
            <person name="Sonet G."/>
            <person name="Van Belleghem S.M."/>
            <person name="Kostlbacher S."/>
            <person name="Vangestel C."/>
        </authorList>
    </citation>
    <scope>NUCLEOTIDE SEQUENCE [LARGE SCALE GENOMIC DNA]</scope>
    <source>
        <strain evidence="2">W744_W776</strain>
    </source>
</reference>
<name>A0AAV6UIK5_9ARAC</name>
<feature type="coiled-coil region" evidence="1">
    <location>
        <begin position="66"/>
        <end position="100"/>
    </location>
</feature>
<gene>
    <name evidence="2" type="ORF">JTE90_013703</name>
</gene>
<dbReference type="AlphaFoldDB" id="A0AAV6UIK5"/>
<proteinExistence type="predicted"/>
<protein>
    <recommendedName>
        <fullName evidence="4">DUF4201 domain-containing protein</fullName>
    </recommendedName>
</protein>
<feature type="coiled-coil region" evidence="1">
    <location>
        <begin position="144"/>
        <end position="171"/>
    </location>
</feature>
<organism evidence="2 3">
    <name type="scientific">Oedothorax gibbosus</name>
    <dbReference type="NCBI Taxonomy" id="931172"/>
    <lineage>
        <taxon>Eukaryota</taxon>
        <taxon>Metazoa</taxon>
        <taxon>Ecdysozoa</taxon>
        <taxon>Arthropoda</taxon>
        <taxon>Chelicerata</taxon>
        <taxon>Arachnida</taxon>
        <taxon>Araneae</taxon>
        <taxon>Araneomorphae</taxon>
        <taxon>Entelegynae</taxon>
        <taxon>Araneoidea</taxon>
        <taxon>Linyphiidae</taxon>
        <taxon>Erigoninae</taxon>
        <taxon>Oedothorax</taxon>
    </lineage>
</organism>
<dbReference type="Proteomes" id="UP000827092">
    <property type="component" value="Unassembled WGS sequence"/>
</dbReference>
<evidence type="ECO:0000313" key="2">
    <source>
        <dbReference type="EMBL" id="KAG8184069.1"/>
    </source>
</evidence>
<sequence>MEKYSELENEIVKNSLGTNELETNKRESKHLEYPSLDLLKETDETKLVNYLNEFSEGSLTLFVEEVQQANSRLQKENDLYEFLLKENKSIKNTLEMMQADTGSFTSDHRKTLLSFPAKCFLANQCLKQLGQIFREEKISFSSDTQDLQFQLEAVNLSLKELKREKENFDSNVRIGGRHAVTKKVILQKVAKFFSDSIKNKMALANKYKMQIQNDKMEHNKLLSQMEEQEKRLASLDLLKYQEAKIQYENSCKSMHYHKNQLSKCKSKFSSITHSVLDIKKSLVKEQLNMQQIQDTVSKKKTMKDLIIYEKARNNQNIKELKATMRKIKLDPRRHDLPEVVEYATVKRENEALKRQIKQWKGKVAVAEQAKLMHLSVLQKKSHTR</sequence>
<dbReference type="EMBL" id="JAFNEN010000389">
    <property type="protein sequence ID" value="KAG8184069.1"/>
    <property type="molecule type" value="Genomic_DNA"/>
</dbReference>
<comment type="caution">
    <text evidence="2">The sequence shown here is derived from an EMBL/GenBank/DDBJ whole genome shotgun (WGS) entry which is preliminary data.</text>
</comment>
<feature type="coiled-coil region" evidence="1">
    <location>
        <begin position="208"/>
        <end position="238"/>
    </location>
</feature>
<evidence type="ECO:0000256" key="1">
    <source>
        <dbReference type="SAM" id="Coils"/>
    </source>
</evidence>
<keyword evidence="1" id="KW-0175">Coiled coil</keyword>
<evidence type="ECO:0000313" key="3">
    <source>
        <dbReference type="Proteomes" id="UP000827092"/>
    </source>
</evidence>
<feature type="coiled-coil region" evidence="1">
    <location>
        <begin position="310"/>
        <end position="369"/>
    </location>
</feature>
<keyword evidence="3" id="KW-1185">Reference proteome</keyword>
<evidence type="ECO:0008006" key="4">
    <source>
        <dbReference type="Google" id="ProtNLM"/>
    </source>
</evidence>
<accession>A0AAV6UIK5</accession>